<dbReference type="InterPro" id="IPR004398">
    <property type="entry name" value="RNA_MeTrfase_RsmD"/>
</dbReference>
<dbReference type="PANTHER" id="PTHR43542">
    <property type="entry name" value="METHYLTRANSFERASE"/>
    <property type="match status" value="1"/>
</dbReference>
<keyword evidence="1 3" id="KW-0489">Methyltransferase</keyword>
<dbReference type="OrthoDB" id="9803017at2"/>
<dbReference type="Proteomes" id="UP000317648">
    <property type="component" value="Chromosome"/>
</dbReference>
<dbReference type="PIRSF" id="PIRSF004553">
    <property type="entry name" value="CHP00095"/>
    <property type="match status" value="1"/>
</dbReference>
<dbReference type="RefSeq" id="WP_145050478.1">
    <property type="nucleotide sequence ID" value="NZ_CP036433.1"/>
</dbReference>
<dbReference type="Gene3D" id="3.40.50.150">
    <property type="entry name" value="Vaccinia Virus protein VP39"/>
    <property type="match status" value="1"/>
</dbReference>
<dbReference type="AlphaFoldDB" id="A0A518DP03"/>
<keyword evidence="4" id="KW-1185">Reference proteome</keyword>
<proteinExistence type="predicted"/>
<dbReference type="PANTHER" id="PTHR43542:SF1">
    <property type="entry name" value="METHYLTRANSFERASE"/>
    <property type="match status" value="1"/>
</dbReference>
<evidence type="ECO:0000256" key="1">
    <source>
        <dbReference type="ARBA" id="ARBA00022603"/>
    </source>
</evidence>
<keyword evidence="2 3" id="KW-0808">Transferase</keyword>
<accession>A0A518DP03</accession>
<dbReference type="CDD" id="cd02440">
    <property type="entry name" value="AdoMet_MTases"/>
    <property type="match status" value="1"/>
</dbReference>
<name>A0A518DP03_9BACT</name>
<dbReference type="EC" id="2.1.1.171" evidence="3"/>
<evidence type="ECO:0000313" key="3">
    <source>
        <dbReference type="EMBL" id="QDU93564.1"/>
    </source>
</evidence>
<dbReference type="InterPro" id="IPR029063">
    <property type="entry name" value="SAM-dependent_MTases_sf"/>
</dbReference>
<dbReference type="EMBL" id="CP036433">
    <property type="protein sequence ID" value="QDU93564.1"/>
    <property type="molecule type" value="Genomic_DNA"/>
</dbReference>
<evidence type="ECO:0000313" key="4">
    <source>
        <dbReference type="Proteomes" id="UP000317648"/>
    </source>
</evidence>
<dbReference type="Pfam" id="PF03602">
    <property type="entry name" value="Cons_hypoth95"/>
    <property type="match status" value="1"/>
</dbReference>
<organism evidence="3 4">
    <name type="scientific">Lignipirellula cremea</name>
    <dbReference type="NCBI Taxonomy" id="2528010"/>
    <lineage>
        <taxon>Bacteria</taxon>
        <taxon>Pseudomonadati</taxon>
        <taxon>Planctomycetota</taxon>
        <taxon>Planctomycetia</taxon>
        <taxon>Pirellulales</taxon>
        <taxon>Pirellulaceae</taxon>
        <taxon>Lignipirellula</taxon>
    </lineage>
</organism>
<evidence type="ECO:0000256" key="2">
    <source>
        <dbReference type="ARBA" id="ARBA00022679"/>
    </source>
</evidence>
<dbReference type="GO" id="GO:0052913">
    <property type="term" value="F:16S rRNA (guanine(966)-N(2))-methyltransferase activity"/>
    <property type="evidence" value="ECO:0007669"/>
    <property type="project" value="UniProtKB-EC"/>
</dbReference>
<sequence length="209" mass="23404">MTGPRRPSKKSPPQVKPAALRIIGGDYRRHKLLYNGDPATRPMKDRTREAVFNLIGPSIVGKHAFDLFAGTGALGLEAISRKAATATFIERNIPTAKVIEDNVAALKLGHRCRVIRNDAFYWTKHELDMPPEPWAIFCSPPYSLYVSQLESMVALLTGLLEVAPPDSLCVVEADERFDMTLLPHPEEWNIRTYRPAEVALYRKPAVNVE</sequence>
<reference evidence="3 4" key="1">
    <citation type="submission" date="2019-02" db="EMBL/GenBank/DDBJ databases">
        <title>Deep-cultivation of Planctomycetes and their phenomic and genomic characterization uncovers novel biology.</title>
        <authorList>
            <person name="Wiegand S."/>
            <person name="Jogler M."/>
            <person name="Boedeker C."/>
            <person name="Pinto D."/>
            <person name="Vollmers J."/>
            <person name="Rivas-Marin E."/>
            <person name="Kohn T."/>
            <person name="Peeters S.H."/>
            <person name="Heuer A."/>
            <person name="Rast P."/>
            <person name="Oberbeckmann S."/>
            <person name="Bunk B."/>
            <person name="Jeske O."/>
            <person name="Meyerdierks A."/>
            <person name="Storesund J.E."/>
            <person name="Kallscheuer N."/>
            <person name="Luecker S."/>
            <person name="Lage O.M."/>
            <person name="Pohl T."/>
            <person name="Merkel B.J."/>
            <person name="Hornburger P."/>
            <person name="Mueller R.-W."/>
            <person name="Bruemmer F."/>
            <person name="Labrenz M."/>
            <person name="Spormann A.M."/>
            <person name="Op den Camp H."/>
            <person name="Overmann J."/>
            <person name="Amann R."/>
            <person name="Jetten M.S.M."/>
            <person name="Mascher T."/>
            <person name="Medema M.H."/>
            <person name="Devos D.P."/>
            <person name="Kaster A.-K."/>
            <person name="Ovreas L."/>
            <person name="Rohde M."/>
            <person name="Galperin M.Y."/>
            <person name="Jogler C."/>
        </authorList>
    </citation>
    <scope>NUCLEOTIDE SEQUENCE [LARGE SCALE GENOMIC DNA]</scope>
    <source>
        <strain evidence="3 4">Pla85_3_4</strain>
    </source>
</reference>
<gene>
    <name evidence="3" type="primary">rsmD</name>
    <name evidence="3" type="ORF">Pla8534_13440</name>
</gene>
<protein>
    <submittedName>
        <fullName evidence="3">Ribosomal RNA small subunit methyltransferase D</fullName>
        <ecNumber evidence="3">2.1.1.171</ecNumber>
    </submittedName>
</protein>
<dbReference type="SUPFAM" id="SSF53335">
    <property type="entry name" value="S-adenosyl-L-methionine-dependent methyltransferases"/>
    <property type="match status" value="1"/>
</dbReference>
<dbReference type="KEGG" id="lcre:Pla8534_13440"/>